<evidence type="ECO:0000256" key="1">
    <source>
        <dbReference type="SAM" id="SignalP"/>
    </source>
</evidence>
<accession>A0A6P1YM80</accession>
<keyword evidence="3" id="KW-1185">Reference proteome</keyword>
<feature type="chain" id="PRO_5026984929" evidence="1">
    <location>
        <begin position="29"/>
        <end position="336"/>
    </location>
</feature>
<dbReference type="SUPFAM" id="SSF53850">
    <property type="entry name" value="Periplasmic binding protein-like II"/>
    <property type="match status" value="1"/>
</dbReference>
<dbReference type="EMBL" id="CP048630">
    <property type="protein sequence ID" value="QIB32884.1"/>
    <property type="molecule type" value="Genomic_DNA"/>
</dbReference>
<dbReference type="AlphaFoldDB" id="A0A6P1YM80"/>
<proteinExistence type="predicted"/>
<feature type="signal peptide" evidence="1">
    <location>
        <begin position="1"/>
        <end position="28"/>
    </location>
</feature>
<evidence type="ECO:0000313" key="2">
    <source>
        <dbReference type="EMBL" id="QIB32884.1"/>
    </source>
</evidence>
<organism evidence="2 3">
    <name type="scientific">Ancylobacter pratisalsi</name>
    <dbReference type="NCBI Taxonomy" id="1745854"/>
    <lineage>
        <taxon>Bacteria</taxon>
        <taxon>Pseudomonadati</taxon>
        <taxon>Pseudomonadota</taxon>
        <taxon>Alphaproteobacteria</taxon>
        <taxon>Hyphomicrobiales</taxon>
        <taxon>Xanthobacteraceae</taxon>
        <taxon>Ancylobacter</taxon>
    </lineage>
</organism>
<dbReference type="Proteomes" id="UP000464751">
    <property type="component" value="Chromosome"/>
</dbReference>
<dbReference type="KEGG" id="apra:G3A50_03525"/>
<evidence type="ECO:0000313" key="3">
    <source>
        <dbReference type="Proteomes" id="UP000464751"/>
    </source>
</evidence>
<keyword evidence="1" id="KW-0732">Signal</keyword>
<dbReference type="PANTHER" id="PTHR30024:SF2">
    <property type="entry name" value="ABC TRANSPORTER SUBSTRATE-BINDING PROTEIN"/>
    <property type="match status" value="1"/>
</dbReference>
<sequence length="336" mass="36370">MRVRALLAAATFSLVWVAGSSAVSSARAETSELRIAQQFGIAYLPLIVAKEQKLIEKHAATAGVNDLKVEWLRLSGAAAMNDSLISGGLDFATAGVAPAILTWDKTRGKTDILLIAALGSMPNVLTTNNPAVETIKDFTDTDRIALPSVKVGFQPIVLQIAAEKTFGQYDKLDHLTVSLPHPDATASILSGTGGITAHFTSPPFFEQQLQNDKVHAVLNSYDVLGGPHTFNVVYGTKKFALDNPKTVDAFVTALDEANEWIKANPKDAAALYIAAEKSKLDPGFVEAIIRDPQIRFTTVPERVEVFVDFEHRIGLIKQKPSWKELFQPGLHARNGS</sequence>
<dbReference type="RefSeq" id="WP_163073971.1">
    <property type="nucleotide sequence ID" value="NZ_CP048630.1"/>
</dbReference>
<gene>
    <name evidence="2" type="ORF">G3A50_03525</name>
</gene>
<protein>
    <submittedName>
        <fullName evidence="2">ABC transporter substrate-binding protein</fullName>
    </submittedName>
</protein>
<dbReference type="PANTHER" id="PTHR30024">
    <property type="entry name" value="ALIPHATIC SULFONATES-BINDING PROTEIN-RELATED"/>
    <property type="match status" value="1"/>
</dbReference>
<dbReference type="Pfam" id="PF13379">
    <property type="entry name" value="NMT1_2"/>
    <property type="match status" value="1"/>
</dbReference>
<name>A0A6P1YM80_9HYPH</name>
<dbReference type="Gene3D" id="3.40.190.10">
    <property type="entry name" value="Periplasmic binding protein-like II"/>
    <property type="match status" value="2"/>
</dbReference>
<reference evidence="2 3" key="1">
    <citation type="submission" date="2020-02" db="EMBL/GenBank/DDBJ databases">
        <authorList>
            <person name="Li G."/>
        </authorList>
    </citation>
    <scope>NUCLEOTIDE SEQUENCE [LARGE SCALE GENOMIC DNA]</scope>
    <source>
        <strain evidence="2 3">DSM 102029</strain>
    </source>
</reference>